<feature type="compositionally biased region" description="Acidic residues" evidence="1">
    <location>
        <begin position="134"/>
        <end position="144"/>
    </location>
</feature>
<dbReference type="Proteomes" id="UP000054560">
    <property type="component" value="Unassembled WGS sequence"/>
</dbReference>
<protein>
    <submittedName>
        <fullName evidence="2">Uncharacterized protein</fullName>
    </submittedName>
</protein>
<organism evidence="2 3">
    <name type="scientific">Sphaeroforma arctica JP610</name>
    <dbReference type="NCBI Taxonomy" id="667725"/>
    <lineage>
        <taxon>Eukaryota</taxon>
        <taxon>Ichthyosporea</taxon>
        <taxon>Ichthyophonida</taxon>
        <taxon>Sphaeroforma</taxon>
    </lineage>
</organism>
<feature type="non-terminal residue" evidence="2">
    <location>
        <position position="1"/>
    </location>
</feature>
<keyword evidence="3" id="KW-1185">Reference proteome</keyword>
<dbReference type="AlphaFoldDB" id="A0A0L0F517"/>
<dbReference type="EMBL" id="KQ248088">
    <property type="protein sequence ID" value="KNC71810.1"/>
    <property type="molecule type" value="Genomic_DNA"/>
</dbReference>
<sequence length="144" mass="15830">RSQDCSHAHGTFSADGLRADVRTGRMVWFLQQITDTTVSASVLSKDTGNPGLLSGGVMVQTAPGFVVQTRHVTMGTIMNVEHTLLRRIDNVNTWYESHTEVPDFDMGLYQDEMDTFLTASAPWHPPTKEKEGDGESSVEGESES</sequence>
<feature type="region of interest" description="Disordered" evidence="1">
    <location>
        <begin position="119"/>
        <end position="144"/>
    </location>
</feature>
<reference evidence="2 3" key="1">
    <citation type="submission" date="2011-02" db="EMBL/GenBank/DDBJ databases">
        <title>The Genome Sequence of Sphaeroforma arctica JP610.</title>
        <authorList>
            <consortium name="The Broad Institute Genome Sequencing Platform"/>
            <person name="Russ C."/>
            <person name="Cuomo C."/>
            <person name="Young S.K."/>
            <person name="Zeng Q."/>
            <person name="Gargeya S."/>
            <person name="Alvarado L."/>
            <person name="Berlin A."/>
            <person name="Chapman S.B."/>
            <person name="Chen Z."/>
            <person name="Freedman E."/>
            <person name="Gellesch M."/>
            <person name="Goldberg J."/>
            <person name="Griggs A."/>
            <person name="Gujja S."/>
            <person name="Heilman E."/>
            <person name="Heiman D."/>
            <person name="Howarth C."/>
            <person name="Mehta T."/>
            <person name="Neiman D."/>
            <person name="Pearson M."/>
            <person name="Roberts A."/>
            <person name="Saif S."/>
            <person name="Shea T."/>
            <person name="Shenoy N."/>
            <person name="Sisk P."/>
            <person name="Stolte C."/>
            <person name="Sykes S."/>
            <person name="White J."/>
            <person name="Yandava C."/>
            <person name="Burger G."/>
            <person name="Gray M.W."/>
            <person name="Holland P.W.H."/>
            <person name="King N."/>
            <person name="Lang F.B.F."/>
            <person name="Roger A.J."/>
            <person name="Ruiz-Trillo I."/>
            <person name="Haas B."/>
            <person name="Nusbaum C."/>
            <person name="Birren B."/>
        </authorList>
    </citation>
    <scope>NUCLEOTIDE SEQUENCE [LARGE SCALE GENOMIC DNA]</scope>
    <source>
        <strain evidence="2 3">JP610</strain>
    </source>
</reference>
<dbReference type="GeneID" id="25916150"/>
<gene>
    <name evidence="2" type="ORF">SARC_15646</name>
</gene>
<proteinExistence type="predicted"/>
<accession>A0A0L0F517</accession>
<name>A0A0L0F517_9EUKA</name>
<evidence type="ECO:0000256" key="1">
    <source>
        <dbReference type="SAM" id="MobiDB-lite"/>
    </source>
</evidence>
<evidence type="ECO:0000313" key="2">
    <source>
        <dbReference type="EMBL" id="KNC71810.1"/>
    </source>
</evidence>
<dbReference type="RefSeq" id="XP_014145712.1">
    <property type="nucleotide sequence ID" value="XM_014290237.1"/>
</dbReference>
<evidence type="ECO:0000313" key="3">
    <source>
        <dbReference type="Proteomes" id="UP000054560"/>
    </source>
</evidence>